<dbReference type="OrthoDB" id="5359219at2759"/>
<dbReference type="STRING" id="48709.A0A1D2N5V0"/>
<dbReference type="PANTHER" id="PTHR23279:SF37">
    <property type="entry name" value="DEFECTIVE PROBOSCIS EXTENSION RESPONSE 13, ISOFORM B"/>
    <property type="match status" value="1"/>
</dbReference>
<accession>A0A1D2N5V0</accession>
<dbReference type="CDD" id="cd00096">
    <property type="entry name" value="Ig"/>
    <property type="match status" value="1"/>
</dbReference>
<comment type="caution">
    <text evidence="1">The sequence shown here is derived from an EMBL/GenBank/DDBJ whole genome shotgun (WGS) entry which is preliminary data.</text>
</comment>
<dbReference type="Proteomes" id="UP000094527">
    <property type="component" value="Unassembled WGS sequence"/>
</dbReference>
<dbReference type="OMA" id="SMELRCD"/>
<dbReference type="GO" id="GO:0050808">
    <property type="term" value="P:synapse organization"/>
    <property type="evidence" value="ECO:0007669"/>
    <property type="project" value="TreeGrafter"/>
</dbReference>
<dbReference type="SUPFAM" id="SSF48726">
    <property type="entry name" value="Immunoglobulin"/>
    <property type="match status" value="1"/>
</dbReference>
<dbReference type="Gene3D" id="2.60.40.10">
    <property type="entry name" value="Immunoglobulins"/>
    <property type="match status" value="1"/>
</dbReference>
<protein>
    <submittedName>
        <fullName evidence="1">Junctional adhesion molecule B</fullName>
    </submittedName>
</protein>
<dbReference type="PANTHER" id="PTHR23279">
    <property type="entry name" value="DEFECTIVE PROBOSCIS EXTENSION RESPONSE DPR -RELATED"/>
    <property type="match status" value="1"/>
</dbReference>
<evidence type="ECO:0000313" key="1">
    <source>
        <dbReference type="EMBL" id="ODN00602.1"/>
    </source>
</evidence>
<evidence type="ECO:0000313" key="2">
    <source>
        <dbReference type="Proteomes" id="UP000094527"/>
    </source>
</evidence>
<sequence>MSQSKIRRRGRRRRWEKSSFFPFSISALMRDWTLKIKYVQPRDAGIYECSVSTHPPSSIFVTLEFVEAQAKIVGGPEKFYKAGSSMELRCDLIDSTEEPEYVFWYQASLTLLFSLI</sequence>
<dbReference type="InterPro" id="IPR036179">
    <property type="entry name" value="Ig-like_dom_sf"/>
</dbReference>
<dbReference type="GO" id="GO:0032589">
    <property type="term" value="C:neuron projection membrane"/>
    <property type="evidence" value="ECO:0007669"/>
    <property type="project" value="TreeGrafter"/>
</dbReference>
<dbReference type="InterPro" id="IPR037448">
    <property type="entry name" value="Zig-8"/>
</dbReference>
<reference evidence="1 2" key="1">
    <citation type="journal article" date="2016" name="Genome Biol. Evol.">
        <title>Gene Family Evolution Reflects Adaptation to Soil Environmental Stressors in the Genome of the Collembolan Orchesella cincta.</title>
        <authorList>
            <person name="Faddeeva-Vakhrusheva A."/>
            <person name="Derks M.F."/>
            <person name="Anvar S.Y."/>
            <person name="Agamennone V."/>
            <person name="Suring W."/>
            <person name="Smit S."/>
            <person name="van Straalen N.M."/>
            <person name="Roelofs D."/>
        </authorList>
    </citation>
    <scope>NUCLEOTIDE SEQUENCE [LARGE SCALE GENOMIC DNA]</scope>
    <source>
        <tissue evidence="1">Mixed pool</tissue>
    </source>
</reference>
<organism evidence="1 2">
    <name type="scientific">Orchesella cincta</name>
    <name type="common">Springtail</name>
    <name type="synonym">Podura cincta</name>
    <dbReference type="NCBI Taxonomy" id="48709"/>
    <lineage>
        <taxon>Eukaryota</taxon>
        <taxon>Metazoa</taxon>
        <taxon>Ecdysozoa</taxon>
        <taxon>Arthropoda</taxon>
        <taxon>Hexapoda</taxon>
        <taxon>Collembola</taxon>
        <taxon>Entomobryomorpha</taxon>
        <taxon>Entomobryoidea</taxon>
        <taxon>Orchesellidae</taxon>
        <taxon>Orchesellinae</taxon>
        <taxon>Orchesella</taxon>
    </lineage>
</organism>
<gene>
    <name evidence="1" type="ORF">Ocin01_06069</name>
</gene>
<dbReference type="InterPro" id="IPR013783">
    <property type="entry name" value="Ig-like_fold"/>
</dbReference>
<dbReference type="EMBL" id="LJIJ01000197">
    <property type="protein sequence ID" value="ODN00602.1"/>
    <property type="molecule type" value="Genomic_DNA"/>
</dbReference>
<keyword evidence="2" id="KW-1185">Reference proteome</keyword>
<proteinExistence type="predicted"/>
<dbReference type="AlphaFoldDB" id="A0A1D2N5V0"/>
<name>A0A1D2N5V0_ORCCI</name>